<dbReference type="Gene3D" id="3.40.50.1820">
    <property type="entry name" value="alpha/beta hydrolase"/>
    <property type="match status" value="1"/>
</dbReference>
<dbReference type="STRING" id="1036612.A0A1L9TD37"/>
<dbReference type="AlphaFoldDB" id="A0A1L9TD37"/>
<organism evidence="1 2">
    <name type="scientific">Aspergillus sydowii CBS 593.65</name>
    <dbReference type="NCBI Taxonomy" id="1036612"/>
    <lineage>
        <taxon>Eukaryota</taxon>
        <taxon>Fungi</taxon>
        <taxon>Dikarya</taxon>
        <taxon>Ascomycota</taxon>
        <taxon>Pezizomycotina</taxon>
        <taxon>Eurotiomycetes</taxon>
        <taxon>Eurotiomycetidae</taxon>
        <taxon>Eurotiales</taxon>
        <taxon>Aspergillaceae</taxon>
        <taxon>Aspergillus</taxon>
        <taxon>Aspergillus subgen. Nidulantes</taxon>
    </lineage>
</organism>
<dbReference type="VEuPathDB" id="FungiDB:ASPSYDRAFT_79546"/>
<evidence type="ECO:0000313" key="1">
    <source>
        <dbReference type="EMBL" id="OJJ57321.1"/>
    </source>
</evidence>
<dbReference type="GeneID" id="63767079"/>
<reference evidence="2" key="1">
    <citation type="journal article" date="2017" name="Genome Biol.">
        <title>Comparative genomics reveals high biological diversity and specific adaptations in the industrially and medically important fungal genus Aspergillus.</title>
        <authorList>
            <person name="de Vries R.P."/>
            <person name="Riley R."/>
            <person name="Wiebenga A."/>
            <person name="Aguilar-Osorio G."/>
            <person name="Amillis S."/>
            <person name="Uchima C.A."/>
            <person name="Anderluh G."/>
            <person name="Asadollahi M."/>
            <person name="Askin M."/>
            <person name="Barry K."/>
            <person name="Battaglia E."/>
            <person name="Bayram O."/>
            <person name="Benocci T."/>
            <person name="Braus-Stromeyer S.A."/>
            <person name="Caldana C."/>
            <person name="Canovas D."/>
            <person name="Cerqueira G.C."/>
            <person name="Chen F."/>
            <person name="Chen W."/>
            <person name="Choi C."/>
            <person name="Clum A."/>
            <person name="Dos Santos R.A."/>
            <person name="Damasio A.R."/>
            <person name="Diallinas G."/>
            <person name="Emri T."/>
            <person name="Fekete E."/>
            <person name="Flipphi M."/>
            <person name="Freyberg S."/>
            <person name="Gallo A."/>
            <person name="Gournas C."/>
            <person name="Habgood R."/>
            <person name="Hainaut M."/>
            <person name="Harispe M.L."/>
            <person name="Henrissat B."/>
            <person name="Hilden K.S."/>
            <person name="Hope R."/>
            <person name="Hossain A."/>
            <person name="Karabika E."/>
            <person name="Karaffa L."/>
            <person name="Karanyi Z."/>
            <person name="Krasevec N."/>
            <person name="Kuo A."/>
            <person name="Kusch H."/>
            <person name="LaButti K."/>
            <person name="Lagendijk E.L."/>
            <person name="Lapidus A."/>
            <person name="Levasseur A."/>
            <person name="Lindquist E."/>
            <person name="Lipzen A."/>
            <person name="Logrieco A.F."/>
            <person name="MacCabe A."/>
            <person name="Maekelae M.R."/>
            <person name="Malavazi I."/>
            <person name="Melin P."/>
            <person name="Meyer V."/>
            <person name="Mielnichuk N."/>
            <person name="Miskei M."/>
            <person name="Molnar A.P."/>
            <person name="Mule G."/>
            <person name="Ngan C.Y."/>
            <person name="Orejas M."/>
            <person name="Orosz E."/>
            <person name="Ouedraogo J.P."/>
            <person name="Overkamp K.M."/>
            <person name="Park H.-S."/>
            <person name="Perrone G."/>
            <person name="Piumi F."/>
            <person name="Punt P.J."/>
            <person name="Ram A.F."/>
            <person name="Ramon A."/>
            <person name="Rauscher S."/>
            <person name="Record E."/>
            <person name="Riano-Pachon D.M."/>
            <person name="Robert V."/>
            <person name="Roehrig J."/>
            <person name="Ruller R."/>
            <person name="Salamov A."/>
            <person name="Salih N.S."/>
            <person name="Samson R.A."/>
            <person name="Sandor E."/>
            <person name="Sanguinetti M."/>
            <person name="Schuetze T."/>
            <person name="Sepcic K."/>
            <person name="Shelest E."/>
            <person name="Sherlock G."/>
            <person name="Sophianopoulou V."/>
            <person name="Squina F.M."/>
            <person name="Sun H."/>
            <person name="Susca A."/>
            <person name="Todd R.B."/>
            <person name="Tsang A."/>
            <person name="Unkles S.E."/>
            <person name="van de Wiele N."/>
            <person name="van Rossen-Uffink D."/>
            <person name="Oliveira J.V."/>
            <person name="Vesth T.C."/>
            <person name="Visser J."/>
            <person name="Yu J.-H."/>
            <person name="Zhou M."/>
            <person name="Andersen M.R."/>
            <person name="Archer D.B."/>
            <person name="Baker S.E."/>
            <person name="Benoit I."/>
            <person name="Brakhage A.A."/>
            <person name="Braus G.H."/>
            <person name="Fischer R."/>
            <person name="Frisvad J.C."/>
            <person name="Goldman G.H."/>
            <person name="Houbraken J."/>
            <person name="Oakley B."/>
            <person name="Pocsi I."/>
            <person name="Scazzocchio C."/>
            <person name="Seiboth B."/>
            <person name="vanKuyk P.A."/>
            <person name="Wortman J."/>
            <person name="Dyer P.S."/>
            <person name="Grigoriev I.V."/>
        </authorList>
    </citation>
    <scope>NUCLEOTIDE SEQUENCE [LARGE SCALE GENOMIC DNA]</scope>
    <source>
        <strain evidence="2">CBS 593.65</strain>
    </source>
</reference>
<evidence type="ECO:0000313" key="2">
    <source>
        <dbReference type="Proteomes" id="UP000184356"/>
    </source>
</evidence>
<gene>
    <name evidence="1" type="ORF">ASPSYDRAFT_79546</name>
</gene>
<dbReference type="InterPro" id="IPR029058">
    <property type="entry name" value="AB_hydrolase_fold"/>
</dbReference>
<evidence type="ECO:0008006" key="3">
    <source>
        <dbReference type="Google" id="ProtNLM"/>
    </source>
</evidence>
<dbReference type="Proteomes" id="UP000184356">
    <property type="component" value="Unassembled WGS sequence"/>
</dbReference>
<dbReference type="SUPFAM" id="SSF53474">
    <property type="entry name" value="alpha/beta-Hydrolases"/>
    <property type="match status" value="1"/>
</dbReference>
<dbReference type="EMBL" id="KV878588">
    <property type="protein sequence ID" value="OJJ57321.1"/>
    <property type="molecule type" value="Genomic_DNA"/>
</dbReference>
<keyword evidence="2" id="KW-1185">Reference proteome</keyword>
<dbReference type="RefSeq" id="XP_040701127.1">
    <property type="nucleotide sequence ID" value="XM_040851006.1"/>
</dbReference>
<protein>
    <recommendedName>
        <fullName evidence="3">AB hydrolase-1 domain-containing protein</fullName>
    </recommendedName>
</protein>
<accession>A0A1L9TD37</accession>
<sequence length="346" mass="38293">MTTLYPGESLDTIAGFSTIYHYQPARAENARKRNPLIVCVPGGLHLARVFYGGHPGSKTSDFVSHWLSENGYGVLSLSYTLETDPEIMPPTGARFRIRDWGRQAAATTKKIIDEKNLGDPSIVLISWSMGGRMVVPFNIAAKELGLHVQQYISFAATPGFSTIRPPMPGLTCADSGYFQVPPRLDNFERQLSEMDELNGRTIIPRDIYRREYVGATPINLIGLGLKYDGSGFVRDEIPHEEDSQVLNVANLPFITALYPTSILDASHAMTDRAGWGFLMTYSLESMIGKKGLRKANESSKWDALLNHVQSAPTKLCLPSARDTAGMVDRLIREADHFQSELQSLIA</sequence>
<name>A0A1L9TD37_9EURO</name>
<dbReference type="OrthoDB" id="2891848at2759"/>
<proteinExistence type="predicted"/>